<keyword evidence="3" id="KW-1185">Reference proteome</keyword>
<feature type="domain" description="HTH cro/C1-type" evidence="1">
    <location>
        <begin position="33"/>
        <end position="88"/>
    </location>
</feature>
<comment type="caution">
    <text evidence="2">The sequence shown here is derived from an EMBL/GenBank/DDBJ whole genome shotgun (WGS) entry which is preliminary data.</text>
</comment>
<dbReference type="GO" id="GO:0003677">
    <property type="term" value="F:DNA binding"/>
    <property type="evidence" value="ECO:0007669"/>
    <property type="project" value="InterPro"/>
</dbReference>
<gene>
    <name evidence="2" type="ORF">Dpo_1c04750</name>
</gene>
<proteinExistence type="predicted"/>
<name>S0G5V7_9BACT</name>
<organism evidence="2 3">
    <name type="scientific">Desulfotignum phosphitoxidans DSM 13687</name>
    <dbReference type="NCBI Taxonomy" id="1286635"/>
    <lineage>
        <taxon>Bacteria</taxon>
        <taxon>Pseudomonadati</taxon>
        <taxon>Thermodesulfobacteriota</taxon>
        <taxon>Desulfobacteria</taxon>
        <taxon>Desulfobacterales</taxon>
        <taxon>Desulfobacteraceae</taxon>
        <taxon>Desulfotignum</taxon>
    </lineage>
</organism>
<dbReference type="InterPro" id="IPR039554">
    <property type="entry name" value="HigA2-like_HTH"/>
</dbReference>
<dbReference type="EMBL" id="APJX01000001">
    <property type="protein sequence ID" value="EMS81334.1"/>
    <property type="molecule type" value="Genomic_DNA"/>
</dbReference>
<dbReference type="Proteomes" id="UP000014216">
    <property type="component" value="Unassembled WGS sequence"/>
</dbReference>
<dbReference type="PROSITE" id="PS50943">
    <property type="entry name" value="HTH_CROC1"/>
    <property type="match status" value="1"/>
</dbReference>
<dbReference type="AlphaFoldDB" id="S0G5V7"/>
<dbReference type="OrthoDB" id="9795596at2"/>
<reference evidence="2 3" key="1">
    <citation type="journal article" date="2013" name="Genome Announc.">
        <title>Draft Genome Sequence of Desulfotignum phosphitoxidans DSM 13687 Strain FiPS-3.</title>
        <authorList>
            <person name="Poehlein A."/>
            <person name="Daniel R."/>
            <person name="Simeonova D.D."/>
        </authorList>
    </citation>
    <scope>NUCLEOTIDE SEQUENCE [LARGE SCALE GENOMIC DNA]</scope>
    <source>
        <strain evidence="2 3">DSM 13687</strain>
    </source>
</reference>
<dbReference type="RefSeq" id="WP_006964049.1">
    <property type="nucleotide sequence ID" value="NZ_APJX01000001.1"/>
</dbReference>
<sequence>MNTVKKGSGNVYMDLQMADAQTMYVKACLASKIGEIIKQRNLTQQQAAEILGMPQPKLSQLLRGSFRGISEAKMIACLNSLGSDVDIVVSKTHQDFSKGQTQVSFA</sequence>
<evidence type="ECO:0000259" key="1">
    <source>
        <dbReference type="PROSITE" id="PS50943"/>
    </source>
</evidence>
<evidence type="ECO:0000313" key="3">
    <source>
        <dbReference type="Proteomes" id="UP000014216"/>
    </source>
</evidence>
<evidence type="ECO:0000313" key="2">
    <source>
        <dbReference type="EMBL" id="EMS81334.1"/>
    </source>
</evidence>
<protein>
    <submittedName>
        <fullName evidence="2">HTH domain-containing transcriptional regulator</fullName>
    </submittedName>
</protein>
<dbReference type="Pfam" id="PF13744">
    <property type="entry name" value="HTH_37"/>
    <property type="match status" value="1"/>
</dbReference>
<dbReference type="Gene3D" id="1.10.260.40">
    <property type="entry name" value="lambda repressor-like DNA-binding domains"/>
    <property type="match status" value="1"/>
</dbReference>
<dbReference type="InterPro" id="IPR010982">
    <property type="entry name" value="Lambda_DNA-bd_dom_sf"/>
</dbReference>
<dbReference type="CDD" id="cd00093">
    <property type="entry name" value="HTH_XRE"/>
    <property type="match status" value="1"/>
</dbReference>
<dbReference type="InterPro" id="IPR001387">
    <property type="entry name" value="Cro/C1-type_HTH"/>
</dbReference>
<accession>S0G5V7</accession>
<dbReference type="SUPFAM" id="SSF47413">
    <property type="entry name" value="lambda repressor-like DNA-binding domains"/>
    <property type="match status" value="1"/>
</dbReference>
<dbReference type="SMART" id="SM00530">
    <property type="entry name" value="HTH_XRE"/>
    <property type="match status" value="1"/>
</dbReference>